<name>A0ABT0C0Z8_9BACT</name>
<gene>
    <name evidence="1" type="ORF">MUN53_08755</name>
</gene>
<dbReference type="InterPro" id="IPR008767">
    <property type="entry name" value="Phage_SPP1_head-tail_adaptor"/>
</dbReference>
<evidence type="ECO:0000313" key="1">
    <source>
        <dbReference type="EMBL" id="MCJ2380697.1"/>
    </source>
</evidence>
<proteinExistence type="predicted"/>
<organism evidence="1 2">
    <name type="scientific">Parabacteroides faecalis</name>
    <dbReference type="NCBI Taxonomy" id="2924040"/>
    <lineage>
        <taxon>Bacteria</taxon>
        <taxon>Pseudomonadati</taxon>
        <taxon>Bacteroidota</taxon>
        <taxon>Bacteroidia</taxon>
        <taxon>Bacteroidales</taxon>
        <taxon>Tannerellaceae</taxon>
        <taxon>Parabacteroides</taxon>
    </lineage>
</organism>
<dbReference type="EMBL" id="JAKZMM010000018">
    <property type="protein sequence ID" value="MCJ2380697.1"/>
    <property type="molecule type" value="Genomic_DNA"/>
</dbReference>
<evidence type="ECO:0000313" key="2">
    <source>
        <dbReference type="Proteomes" id="UP001165444"/>
    </source>
</evidence>
<sequence>MAGKDYNLGRFTEDAEFLRPIQVETATGERETTYDTSVKRLCEVNDVVLKADESQDALPEEQTLLLKTWSVAGASNDWRIKYGDVVYDIIRIERQLRGITFYYLRRTDQCNE</sequence>
<keyword evidence="2" id="KW-1185">Reference proteome</keyword>
<evidence type="ECO:0008006" key="3">
    <source>
        <dbReference type="Google" id="ProtNLM"/>
    </source>
</evidence>
<dbReference type="Proteomes" id="UP001165444">
    <property type="component" value="Unassembled WGS sequence"/>
</dbReference>
<dbReference type="RefSeq" id="WP_243324832.1">
    <property type="nucleotide sequence ID" value="NZ_JAKZMM010000018.1"/>
</dbReference>
<dbReference type="Pfam" id="PF05521">
    <property type="entry name" value="Phage_HCP"/>
    <property type="match status" value="1"/>
</dbReference>
<comment type="caution">
    <text evidence="1">The sequence shown here is derived from an EMBL/GenBank/DDBJ whole genome shotgun (WGS) entry which is preliminary data.</text>
</comment>
<reference evidence="1 2" key="1">
    <citation type="submission" date="2022-03" db="EMBL/GenBank/DDBJ databases">
        <title>Parabacteroides sp. nov. isolated from swine feces.</title>
        <authorList>
            <person name="Bak J.E."/>
        </authorList>
    </citation>
    <scope>NUCLEOTIDE SEQUENCE [LARGE SCALE GENOMIC DNA]</scope>
    <source>
        <strain evidence="1 2">AGMB00274</strain>
    </source>
</reference>
<accession>A0ABT0C0Z8</accession>
<protein>
    <recommendedName>
        <fullName evidence="3">Head-tail adaptor protein</fullName>
    </recommendedName>
</protein>